<reference evidence="2" key="1">
    <citation type="submission" date="2021-02" db="EMBL/GenBank/DDBJ databases">
        <authorList>
            <person name="Nowell W R."/>
        </authorList>
    </citation>
    <scope>NUCLEOTIDE SEQUENCE</scope>
</reference>
<dbReference type="SUPFAM" id="SSF51230">
    <property type="entry name" value="Single hybrid motif"/>
    <property type="match status" value="1"/>
</dbReference>
<keyword evidence="3" id="KW-1185">Reference proteome</keyword>
<evidence type="ECO:0000259" key="1">
    <source>
        <dbReference type="Pfam" id="PF00364"/>
    </source>
</evidence>
<protein>
    <recommendedName>
        <fullName evidence="1">Lipoyl-binding domain-containing protein</fullName>
    </recommendedName>
</protein>
<dbReference type="Gene3D" id="2.40.50.100">
    <property type="match status" value="1"/>
</dbReference>
<name>A0A821CCE1_9BILA</name>
<dbReference type="InterPro" id="IPR011053">
    <property type="entry name" value="Single_hybrid_motif"/>
</dbReference>
<dbReference type="EMBL" id="CAJOBG010072580">
    <property type="protein sequence ID" value="CAF4600305.1"/>
    <property type="molecule type" value="Genomic_DNA"/>
</dbReference>
<dbReference type="Pfam" id="PF00364">
    <property type="entry name" value="Biotin_lipoyl"/>
    <property type="match status" value="1"/>
</dbReference>
<dbReference type="InterPro" id="IPR000089">
    <property type="entry name" value="Biotin_lipoyl"/>
</dbReference>
<dbReference type="AlphaFoldDB" id="A0A821CCE1"/>
<organism evidence="2 3">
    <name type="scientific">Rotaria magnacalcarata</name>
    <dbReference type="NCBI Taxonomy" id="392030"/>
    <lineage>
        <taxon>Eukaryota</taxon>
        <taxon>Metazoa</taxon>
        <taxon>Spiralia</taxon>
        <taxon>Gnathifera</taxon>
        <taxon>Rotifera</taxon>
        <taxon>Eurotatoria</taxon>
        <taxon>Bdelloidea</taxon>
        <taxon>Philodinida</taxon>
        <taxon>Philodinidae</taxon>
        <taxon>Rotaria</taxon>
    </lineage>
</organism>
<feature type="non-terminal residue" evidence="2">
    <location>
        <position position="1"/>
    </location>
</feature>
<accession>A0A821CCE1</accession>
<sequence>APSAGKLLHYTVEDGGAIEAGQIYAEIEVMKMITELRCPSKG</sequence>
<dbReference type="CDD" id="cd06850">
    <property type="entry name" value="biotinyl_domain"/>
    <property type="match status" value="1"/>
</dbReference>
<comment type="caution">
    <text evidence="2">The sequence shown here is derived from an EMBL/GenBank/DDBJ whole genome shotgun (WGS) entry which is preliminary data.</text>
</comment>
<evidence type="ECO:0000313" key="3">
    <source>
        <dbReference type="Proteomes" id="UP000663866"/>
    </source>
</evidence>
<feature type="domain" description="Lipoyl-binding" evidence="1">
    <location>
        <begin position="1"/>
        <end position="42"/>
    </location>
</feature>
<proteinExistence type="predicted"/>
<dbReference type="Proteomes" id="UP000663866">
    <property type="component" value="Unassembled WGS sequence"/>
</dbReference>
<evidence type="ECO:0000313" key="2">
    <source>
        <dbReference type="EMBL" id="CAF4600305.1"/>
    </source>
</evidence>
<gene>
    <name evidence="2" type="ORF">OVN521_LOCUS45142</name>
</gene>